<reference evidence="1 2" key="1">
    <citation type="journal article" date="2018" name="Mol. Plant">
        <title>The genome of Artemisia annua provides insight into the evolution of Asteraceae family and artemisinin biosynthesis.</title>
        <authorList>
            <person name="Shen Q."/>
            <person name="Zhang L."/>
            <person name="Liao Z."/>
            <person name="Wang S."/>
            <person name="Yan T."/>
            <person name="Shi P."/>
            <person name="Liu M."/>
            <person name="Fu X."/>
            <person name="Pan Q."/>
            <person name="Wang Y."/>
            <person name="Lv Z."/>
            <person name="Lu X."/>
            <person name="Zhang F."/>
            <person name="Jiang W."/>
            <person name="Ma Y."/>
            <person name="Chen M."/>
            <person name="Hao X."/>
            <person name="Li L."/>
            <person name="Tang Y."/>
            <person name="Lv G."/>
            <person name="Zhou Y."/>
            <person name="Sun X."/>
            <person name="Brodelius P.E."/>
            <person name="Rose J.K.C."/>
            <person name="Tang K."/>
        </authorList>
    </citation>
    <scope>NUCLEOTIDE SEQUENCE [LARGE SCALE GENOMIC DNA]</scope>
    <source>
        <strain evidence="2">cv. Huhao1</strain>
        <tissue evidence="1">Leaf</tissue>
    </source>
</reference>
<dbReference type="STRING" id="35608.A0A2U1PFT4"/>
<comment type="caution">
    <text evidence="1">The sequence shown here is derived from an EMBL/GenBank/DDBJ whole genome shotgun (WGS) entry which is preliminary data.</text>
</comment>
<dbReference type="OrthoDB" id="6108017at2759"/>
<name>A0A2U1PFT4_ARTAN</name>
<protein>
    <submittedName>
        <fullName evidence="1">Myosin-9</fullName>
    </submittedName>
</protein>
<proteinExistence type="predicted"/>
<dbReference type="AlphaFoldDB" id="A0A2U1PFT4"/>
<evidence type="ECO:0000313" key="2">
    <source>
        <dbReference type="Proteomes" id="UP000245207"/>
    </source>
</evidence>
<organism evidence="1 2">
    <name type="scientific">Artemisia annua</name>
    <name type="common">Sweet wormwood</name>
    <dbReference type="NCBI Taxonomy" id="35608"/>
    <lineage>
        <taxon>Eukaryota</taxon>
        <taxon>Viridiplantae</taxon>
        <taxon>Streptophyta</taxon>
        <taxon>Embryophyta</taxon>
        <taxon>Tracheophyta</taxon>
        <taxon>Spermatophyta</taxon>
        <taxon>Magnoliopsida</taxon>
        <taxon>eudicotyledons</taxon>
        <taxon>Gunneridae</taxon>
        <taxon>Pentapetalae</taxon>
        <taxon>asterids</taxon>
        <taxon>campanulids</taxon>
        <taxon>Asterales</taxon>
        <taxon>Asteraceae</taxon>
        <taxon>Asteroideae</taxon>
        <taxon>Anthemideae</taxon>
        <taxon>Artemisiinae</taxon>
        <taxon>Artemisia</taxon>
    </lineage>
</organism>
<dbReference type="PANTHER" id="PTHR16027:SF6">
    <property type="entry name" value="DILUTE DOMAIN-CONTAINING PROTEIN"/>
    <property type="match status" value="1"/>
</dbReference>
<dbReference type="InterPro" id="IPR052072">
    <property type="entry name" value="Vascular_dev_regulator"/>
</dbReference>
<dbReference type="Proteomes" id="UP000245207">
    <property type="component" value="Unassembled WGS sequence"/>
</dbReference>
<dbReference type="PANTHER" id="PTHR16027">
    <property type="entry name" value="DILUTE DOMAIN-CONTAINING PROTEIN YPR089W"/>
    <property type="match status" value="1"/>
</dbReference>
<gene>
    <name evidence="1" type="ORF">CTI12_AA005610</name>
</gene>
<accession>A0A2U1PFT4</accession>
<dbReference type="EMBL" id="PKPP01001211">
    <property type="protein sequence ID" value="PWA84615.1"/>
    <property type="molecule type" value="Genomic_DNA"/>
</dbReference>
<sequence length="103" mass="11586">MTLDYISHDLCPALNIKQLYKISSMYRDGIYNTPTVSPDVMSKMKVLALNVDDSESFLLEENLSIPFSVDDLSKSMDQISIVDIEPPPLIRDHSGFSFLSQSL</sequence>
<evidence type="ECO:0000313" key="1">
    <source>
        <dbReference type="EMBL" id="PWA84615.1"/>
    </source>
</evidence>
<keyword evidence="2" id="KW-1185">Reference proteome</keyword>